<dbReference type="EMBL" id="BAAAUX010000016">
    <property type="protein sequence ID" value="GAA2802275.1"/>
    <property type="molecule type" value="Genomic_DNA"/>
</dbReference>
<accession>A0ABN3VG71</accession>
<evidence type="ECO:0000256" key="1">
    <source>
        <dbReference type="SAM" id="MobiDB-lite"/>
    </source>
</evidence>
<comment type="caution">
    <text evidence="2">The sequence shown here is derived from an EMBL/GenBank/DDBJ whole genome shotgun (WGS) entry which is preliminary data.</text>
</comment>
<evidence type="ECO:0008006" key="4">
    <source>
        <dbReference type="Google" id="ProtNLM"/>
    </source>
</evidence>
<feature type="compositionally biased region" description="Basic and acidic residues" evidence="1">
    <location>
        <begin position="18"/>
        <end position="34"/>
    </location>
</feature>
<sequence length="87" mass="9759">MSCKVLVRNQRVYRIRRKEEKIPHSSRRSEDGKALIRSSAAVRAPARRYFARGHELFTTVAFDLRAARTRGAATDGSPTMTPSLTVA</sequence>
<name>A0ABN3VG71_9PSEU</name>
<keyword evidence="3" id="KW-1185">Reference proteome</keyword>
<organism evidence="2 3">
    <name type="scientific">Saccharopolyspora taberi</name>
    <dbReference type="NCBI Taxonomy" id="60895"/>
    <lineage>
        <taxon>Bacteria</taxon>
        <taxon>Bacillati</taxon>
        <taxon>Actinomycetota</taxon>
        <taxon>Actinomycetes</taxon>
        <taxon>Pseudonocardiales</taxon>
        <taxon>Pseudonocardiaceae</taxon>
        <taxon>Saccharopolyspora</taxon>
    </lineage>
</organism>
<dbReference type="Proteomes" id="UP001500979">
    <property type="component" value="Unassembled WGS sequence"/>
</dbReference>
<reference evidence="2 3" key="1">
    <citation type="journal article" date="2019" name="Int. J. Syst. Evol. Microbiol.">
        <title>The Global Catalogue of Microorganisms (GCM) 10K type strain sequencing project: providing services to taxonomists for standard genome sequencing and annotation.</title>
        <authorList>
            <consortium name="The Broad Institute Genomics Platform"/>
            <consortium name="The Broad Institute Genome Sequencing Center for Infectious Disease"/>
            <person name="Wu L."/>
            <person name="Ma J."/>
        </authorList>
    </citation>
    <scope>NUCLEOTIDE SEQUENCE [LARGE SCALE GENOMIC DNA]</scope>
    <source>
        <strain evidence="2 3">JCM 9383</strain>
    </source>
</reference>
<gene>
    <name evidence="2" type="ORF">GCM10010470_41660</name>
</gene>
<feature type="region of interest" description="Disordered" evidence="1">
    <location>
        <begin position="18"/>
        <end position="40"/>
    </location>
</feature>
<proteinExistence type="predicted"/>
<evidence type="ECO:0000313" key="2">
    <source>
        <dbReference type="EMBL" id="GAA2802275.1"/>
    </source>
</evidence>
<evidence type="ECO:0000313" key="3">
    <source>
        <dbReference type="Proteomes" id="UP001500979"/>
    </source>
</evidence>
<protein>
    <recommendedName>
        <fullName evidence="4">Transposase</fullName>
    </recommendedName>
</protein>